<dbReference type="EMBL" id="BK014695">
    <property type="protein sequence ID" value="DAD68199.1"/>
    <property type="molecule type" value="Genomic_DNA"/>
</dbReference>
<name>A0A8S5LE26_9CAUD</name>
<reference evidence="1" key="1">
    <citation type="journal article" date="2021" name="Proc. Natl. Acad. Sci. U.S.A.">
        <title>A Catalog of Tens of Thousands of Viruses from Human Metagenomes Reveals Hidden Associations with Chronic Diseases.</title>
        <authorList>
            <person name="Tisza M.J."/>
            <person name="Buck C.B."/>
        </authorList>
    </citation>
    <scope>NUCLEOTIDE SEQUENCE</scope>
    <source>
        <strain evidence="1">CtrWS2</strain>
    </source>
</reference>
<evidence type="ECO:0000313" key="1">
    <source>
        <dbReference type="EMBL" id="DAD68199.1"/>
    </source>
</evidence>
<organism evidence="1">
    <name type="scientific">Siphoviridae sp. ctrWS2</name>
    <dbReference type="NCBI Taxonomy" id="2823602"/>
    <lineage>
        <taxon>Viruses</taxon>
        <taxon>Duplodnaviria</taxon>
        <taxon>Heunggongvirae</taxon>
        <taxon>Uroviricota</taxon>
        <taxon>Caudoviricetes</taxon>
    </lineage>
</organism>
<proteinExistence type="predicted"/>
<sequence length="30" mass="3384">MKPTEKDSRRDSPGLGLVPGWFPVLLKDFP</sequence>
<protein>
    <submittedName>
        <fullName evidence="1">Uncharacterized protein</fullName>
    </submittedName>
</protein>
<accession>A0A8S5LE26</accession>